<comment type="caution">
    <text evidence="1">The sequence shown here is derived from an EMBL/GenBank/DDBJ whole genome shotgun (WGS) entry which is preliminary data.</text>
</comment>
<dbReference type="InterPro" id="IPR018534">
    <property type="entry name" value="Tet_reg_excision_RteC"/>
</dbReference>
<accession>A0A5J4RHH4</accession>
<reference evidence="1" key="1">
    <citation type="submission" date="2019-03" db="EMBL/GenBank/DDBJ databases">
        <title>Single cell metagenomics reveals metabolic interactions within the superorganism composed of flagellate Streblomastix strix and complex community of Bacteroidetes bacteria on its surface.</title>
        <authorList>
            <person name="Treitli S.C."/>
            <person name="Kolisko M."/>
            <person name="Husnik F."/>
            <person name="Keeling P."/>
            <person name="Hampl V."/>
        </authorList>
    </citation>
    <scope>NUCLEOTIDE SEQUENCE</scope>
    <source>
        <strain evidence="1">STM</strain>
    </source>
</reference>
<dbReference type="Pfam" id="PF09357">
    <property type="entry name" value="RteC"/>
    <property type="match status" value="1"/>
</dbReference>
<gene>
    <name evidence="1" type="ORF">EZS27_018425</name>
</gene>
<dbReference type="EMBL" id="SNRY01001151">
    <property type="protein sequence ID" value="KAA6333129.1"/>
    <property type="molecule type" value="Genomic_DNA"/>
</dbReference>
<proteinExistence type="predicted"/>
<evidence type="ECO:0008006" key="2">
    <source>
        <dbReference type="Google" id="ProtNLM"/>
    </source>
</evidence>
<sequence length="204" mass="23766">MKRFTKTNFFLLLKESSQAQTGIDAQVLNNEYDKFAMLLFMDTTLFSDKVTYRNSLVYTNAELASLTEVSEKNAETFLCKAIKLVEKQIEWTEKQLLAEQNAMHCPLAGNTKERNALKWTGSIVEWVELVYALYIVKRINNGKISLKDLFQTMGEIFDFEVKEFANYFMNIKSRKDGCRTKFMDLLRDSMLGRMTETDRKPARK</sequence>
<dbReference type="AlphaFoldDB" id="A0A5J4RHH4"/>
<name>A0A5J4RHH4_9ZZZZ</name>
<evidence type="ECO:0000313" key="1">
    <source>
        <dbReference type="EMBL" id="KAA6333129.1"/>
    </source>
</evidence>
<protein>
    <recommendedName>
        <fullName evidence="2">RteC protein</fullName>
    </recommendedName>
</protein>
<organism evidence="1">
    <name type="scientific">termite gut metagenome</name>
    <dbReference type="NCBI Taxonomy" id="433724"/>
    <lineage>
        <taxon>unclassified sequences</taxon>
        <taxon>metagenomes</taxon>
        <taxon>organismal metagenomes</taxon>
    </lineage>
</organism>